<dbReference type="Gene3D" id="1.10.3210.10">
    <property type="entry name" value="Hypothetical protein af1432"/>
    <property type="match status" value="1"/>
</dbReference>
<gene>
    <name evidence="1" type="ORF">GJU80_03480</name>
</gene>
<dbReference type="EMBL" id="WJXO01000001">
    <property type="protein sequence ID" value="MRN37573.1"/>
    <property type="molecule type" value="Genomic_DNA"/>
</dbReference>
<proteinExistence type="predicted"/>
<reference evidence="1" key="1">
    <citation type="journal article" name="Emerg. Infect. Dis.">
        <title>Two cases of a newly characterized neisseria species.</title>
        <authorList>
            <person name="Mustapha M."/>
            <person name="Lemos A.P.S."/>
            <person name="Harrison L.H."/>
            <person name="Vantyne D."/>
            <person name="Sacchi C.T."/>
        </authorList>
    </citation>
    <scope>NUCLEOTIDE SEQUENCE</scope>
    <source>
        <strain evidence="1">N.95.16</strain>
    </source>
</reference>
<comment type="caution">
    <text evidence="1">The sequence shown here is derived from an EMBL/GenBank/DDBJ whole genome shotgun (WGS) entry which is preliminary data.</text>
</comment>
<dbReference type="SUPFAM" id="SSF109604">
    <property type="entry name" value="HD-domain/PDEase-like"/>
    <property type="match status" value="1"/>
</dbReference>
<dbReference type="Proteomes" id="UP000486297">
    <property type="component" value="Unassembled WGS sequence"/>
</dbReference>
<name>A0A5Q3RXB0_9NEIS</name>
<evidence type="ECO:0000313" key="1">
    <source>
        <dbReference type="EMBL" id="MRN37573.1"/>
    </source>
</evidence>
<evidence type="ECO:0000313" key="2">
    <source>
        <dbReference type="Proteomes" id="UP000486297"/>
    </source>
</evidence>
<dbReference type="InterPro" id="IPR003607">
    <property type="entry name" value="HD/PDEase_dom"/>
</dbReference>
<dbReference type="CDD" id="cd00077">
    <property type="entry name" value="HDc"/>
    <property type="match status" value="1"/>
</dbReference>
<dbReference type="AlphaFoldDB" id="A0A5Q3RXB0"/>
<dbReference type="RefSeq" id="WP_095503716.1">
    <property type="nucleotide sequence ID" value="NZ_CP046027.1"/>
</dbReference>
<keyword evidence="2" id="KW-1185">Reference proteome</keyword>
<accession>A0A5Q3RXB0</accession>
<sequence>MLNLLETFMREEMPSERFQTAWQRYRHWYEFLHREIKFQIHSDLHGFAHCARVLFYAVILGERLNLTETQRDILCTAAVFHDSRRQDDGYDTGHGGRASVYYREYCAEHALAFDPIAAALMKYHDRDDDFGIERIQKHLPNQADAVLLYQAFKDSDGLDRFRLGSNGLDPKYLRTEAAKAMIGLAEKCVQQTTI</sequence>
<organism evidence="1 2">
    <name type="scientific">Neisseria brasiliensis</name>
    <dbReference type="NCBI Taxonomy" id="2666100"/>
    <lineage>
        <taxon>Bacteria</taxon>
        <taxon>Pseudomonadati</taxon>
        <taxon>Pseudomonadota</taxon>
        <taxon>Betaproteobacteria</taxon>
        <taxon>Neisseriales</taxon>
        <taxon>Neisseriaceae</taxon>
        <taxon>Neisseria</taxon>
    </lineage>
</organism>
<protein>
    <submittedName>
        <fullName evidence="1">Uncharacterized protein</fullName>
    </submittedName>
</protein>